<evidence type="ECO:0008006" key="3">
    <source>
        <dbReference type="Google" id="ProtNLM"/>
    </source>
</evidence>
<evidence type="ECO:0000313" key="1">
    <source>
        <dbReference type="EMBL" id="KAK9873186.1"/>
    </source>
</evidence>
<reference evidence="1 2" key="1">
    <citation type="submission" date="2023-03" db="EMBL/GenBank/DDBJ databases">
        <title>Genome insight into feeding habits of ladybird beetles.</title>
        <authorList>
            <person name="Li H.-S."/>
            <person name="Huang Y.-H."/>
            <person name="Pang H."/>
        </authorList>
    </citation>
    <scope>NUCLEOTIDE SEQUENCE [LARGE SCALE GENOMIC DNA]</scope>
    <source>
        <strain evidence="1">SYSU_2023b</strain>
        <tissue evidence="1">Whole body</tissue>
    </source>
</reference>
<dbReference type="Proteomes" id="UP001431783">
    <property type="component" value="Unassembled WGS sequence"/>
</dbReference>
<keyword evidence="2" id="KW-1185">Reference proteome</keyword>
<gene>
    <name evidence="1" type="ORF">WA026_021419</name>
</gene>
<organism evidence="1 2">
    <name type="scientific">Henosepilachna vigintioctopunctata</name>
    <dbReference type="NCBI Taxonomy" id="420089"/>
    <lineage>
        <taxon>Eukaryota</taxon>
        <taxon>Metazoa</taxon>
        <taxon>Ecdysozoa</taxon>
        <taxon>Arthropoda</taxon>
        <taxon>Hexapoda</taxon>
        <taxon>Insecta</taxon>
        <taxon>Pterygota</taxon>
        <taxon>Neoptera</taxon>
        <taxon>Endopterygota</taxon>
        <taxon>Coleoptera</taxon>
        <taxon>Polyphaga</taxon>
        <taxon>Cucujiformia</taxon>
        <taxon>Coccinelloidea</taxon>
        <taxon>Coccinellidae</taxon>
        <taxon>Epilachninae</taxon>
        <taxon>Epilachnini</taxon>
        <taxon>Henosepilachna</taxon>
    </lineage>
</organism>
<dbReference type="AlphaFoldDB" id="A0AAW1TYB2"/>
<sequence length="150" mass="17149">VIRHYWIDMAGDLNCIECKKKIGKSGYKRRCAGECSGWSHLSCTKVNKEDVLKGKKSTWICCKCQTLAPLSSTEDESSQEYHVEIENMKKKVRQRKSLLQVENEPTTKEMLKQLFGKIAGLEAAVTFNADVIEEIRTAFDSLLSIEERRM</sequence>
<proteinExistence type="predicted"/>
<dbReference type="InterPro" id="IPR013083">
    <property type="entry name" value="Znf_RING/FYVE/PHD"/>
</dbReference>
<dbReference type="InterPro" id="IPR011011">
    <property type="entry name" value="Znf_FYVE_PHD"/>
</dbReference>
<feature type="non-terminal residue" evidence="1">
    <location>
        <position position="1"/>
    </location>
</feature>
<accession>A0AAW1TYB2</accession>
<dbReference type="Gene3D" id="3.30.40.10">
    <property type="entry name" value="Zinc/RING finger domain, C3HC4 (zinc finger)"/>
    <property type="match status" value="1"/>
</dbReference>
<evidence type="ECO:0000313" key="2">
    <source>
        <dbReference type="Proteomes" id="UP001431783"/>
    </source>
</evidence>
<protein>
    <recommendedName>
        <fullName evidence="3">PHD-type domain-containing protein</fullName>
    </recommendedName>
</protein>
<dbReference type="EMBL" id="JARQZJ010000016">
    <property type="protein sequence ID" value="KAK9873186.1"/>
    <property type="molecule type" value="Genomic_DNA"/>
</dbReference>
<dbReference type="SUPFAM" id="SSF57903">
    <property type="entry name" value="FYVE/PHD zinc finger"/>
    <property type="match status" value="1"/>
</dbReference>
<comment type="caution">
    <text evidence="1">The sequence shown here is derived from an EMBL/GenBank/DDBJ whole genome shotgun (WGS) entry which is preliminary data.</text>
</comment>
<name>A0AAW1TYB2_9CUCU</name>